<evidence type="ECO:0000256" key="2">
    <source>
        <dbReference type="ARBA" id="ARBA00023015"/>
    </source>
</evidence>
<dbReference type="AlphaFoldDB" id="A0A4Q5J2A1"/>
<dbReference type="GO" id="GO:0006352">
    <property type="term" value="P:DNA-templated transcription initiation"/>
    <property type="evidence" value="ECO:0007669"/>
    <property type="project" value="InterPro"/>
</dbReference>
<dbReference type="PROSITE" id="PS01063">
    <property type="entry name" value="SIGMA70_ECF"/>
    <property type="match status" value="1"/>
</dbReference>
<dbReference type="Proteomes" id="UP000291189">
    <property type="component" value="Unassembled WGS sequence"/>
</dbReference>
<organism evidence="9 10">
    <name type="scientific">Nocardioides iriomotensis</name>
    <dbReference type="NCBI Taxonomy" id="715784"/>
    <lineage>
        <taxon>Bacteria</taxon>
        <taxon>Bacillati</taxon>
        <taxon>Actinomycetota</taxon>
        <taxon>Actinomycetes</taxon>
        <taxon>Propionibacteriales</taxon>
        <taxon>Nocardioidaceae</taxon>
        <taxon>Nocardioides</taxon>
    </lineage>
</organism>
<feature type="domain" description="RNA polymerase sigma-70 region 2" evidence="7">
    <location>
        <begin position="16"/>
        <end position="83"/>
    </location>
</feature>
<dbReference type="SUPFAM" id="SSF88659">
    <property type="entry name" value="Sigma3 and sigma4 domains of RNA polymerase sigma factors"/>
    <property type="match status" value="1"/>
</dbReference>
<dbReference type="Gene3D" id="1.10.10.10">
    <property type="entry name" value="Winged helix-like DNA-binding domain superfamily/Winged helix DNA-binding domain"/>
    <property type="match status" value="1"/>
</dbReference>
<dbReference type="InterPro" id="IPR007627">
    <property type="entry name" value="RNA_pol_sigma70_r2"/>
</dbReference>
<accession>A0A4Q5J2A1</accession>
<sequence length="182" mass="19570">MLARVRDGDPGAYADLVRRHAPVAIRTAALLGAGADAEDVAQEAFVKAYAALGRFRPDAPFRPWLLRIVANETRNLHRSAGRRAAREQRAWAATAPLLLHGAGPDGGDVAAAVLGTARREALVAGLGRLSEPHRQVVTCRYLLDLDEAETAEVLGWPRGTVKSRLHRAIAALRAHLEVDVDA</sequence>
<dbReference type="InterPro" id="IPR013325">
    <property type="entry name" value="RNA_pol_sigma_r2"/>
</dbReference>
<dbReference type="InterPro" id="IPR014284">
    <property type="entry name" value="RNA_pol_sigma-70_dom"/>
</dbReference>
<comment type="caution">
    <text evidence="9">The sequence shown here is derived from an EMBL/GenBank/DDBJ whole genome shotgun (WGS) entry which is preliminary data.</text>
</comment>
<dbReference type="InterPro" id="IPR036388">
    <property type="entry name" value="WH-like_DNA-bd_sf"/>
</dbReference>
<dbReference type="GO" id="GO:0006950">
    <property type="term" value="P:response to stress"/>
    <property type="evidence" value="ECO:0007669"/>
    <property type="project" value="UniProtKB-ARBA"/>
</dbReference>
<feature type="domain" description="RNA polymerase sigma factor 70 region 4 type 2" evidence="8">
    <location>
        <begin position="120"/>
        <end position="172"/>
    </location>
</feature>
<keyword evidence="10" id="KW-1185">Reference proteome</keyword>
<dbReference type="GO" id="GO:0016987">
    <property type="term" value="F:sigma factor activity"/>
    <property type="evidence" value="ECO:0007669"/>
    <property type="project" value="UniProtKB-KW"/>
</dbReference>
<dbReference type="OrthoDB" id="9780326at2"/>
<keyword evidence="3 6" id="KW-0731">Sigma factor</keyword>
<dbReference type="InterPro" id="IPR000838">
    <property type="entry name" value="RNA_pol_sigma70_ECF_CS"/>
</dbReference>
<evidence type="ECO:0000313" key="9">
    <source>
        <dbReference type="EMBL" id="RYU11571.1"/>
    </source>
</evidence>
<proteinExistence type="inferred from homology"/>
<dbReference type="CDD" id="cd06171">
    <property type="entry name" value="Sigma70_r4"/>
    <property type="match status" value="1"/>
</dbReference>
<keyword evidence="5 6" id="KW-0804">Transcription</keyword>
<dbReference type="Gene3D" id="1.10.1740.10">
    <property type="match status" value="1"/>
</dbReference>
<name>A0A4Q5J2A1_9ACTN</name>
<evidence type="ECO:0000313" key="10">
    <source>
        <dbReference type="Proteomes" id="UP000291189"/>
    </source>
</evidence>
<dbReference type="GO" id="GO:0003677">
    <property type="term" value="F:DNA binding"/>
    <property type="evidence" value="ECO:0007669"/>
    <property type="project" value="UniProtKB-KW"/>
</dbReference>
<dbReference type="InterPro" id="IPR013324">
    <property type="entry name" value="RNA_pol_sigma_r3/r4-like"/>
</dbReference>
<dbReference type="SUPFAM" id="SSF88946">
    <property type="entry name" value="Sigma2 domain of RNA polymerase sigma factors"/>
    <property type="match status" value="1"/>
</dbReference>
<dbReference type="Pfam" id="PF08281">
    <property type="entry name" value="Sigma70_r4_2"/>
    <property type="match status" value="1"/>
</dbReference>
<evidence type="ECO:0000259" key="8">
    <source>
        <dbReference type="Pfam" id="PF08281"/>
    </source>
</evidence>
<dbReference type="PANTHER" id="PTHR43133">
    <property type="entry name" value="RNA POLYMERASE ECF-TYPE SIGMA FACTO"/>
    <property type="match status" value="1"/>
</dbReference>
<dbReference type="EMBL" id="SDPU01000023">
    <property type="protein sequence ID" value="RYU11571.1"/>
    <property type="molecule type" value="Genomic_DNA"/>
</dbReference>
<gene>
    <name evidence="9" type="ORF">ETU37_13475</name>
</gene>
<dbReference type="Pfam" id="PF04542">
    <property type="entry name" value="Sigma70_r2"/>
    <property type="match status" value="1"/>
</dbReference>
<dbReference type="PANTHER" id="PTHR43133:SF51">
    <property type="entry name" value="RNA POLYMERASE SIGMA FACTOR"/>
    <property type="match status" value="1"/>
</dbReference>
<evidence type="ECO:0000256" key="4">
    <source>
        <dbReference type="ARBA" id="ARBA00023125"/>
    </source>
</evidence>
<evidence type="ECO:0000256" key="6">
    <source>
        <dbReference type="RuleBase" id="RU000716"/>
    </source>
</evidence>
<reference evidence="9 10" key="1">
    <citation type="submission" date="2019-01" db="EMBL/GenBank/DDBJ databases">
        <title>Nocardioides guangzhouensis sp. nov., an actinobacterium isolated from soil.</title>
        <authorList>
            <person name="Fu Y."/>
            <person name="Cai Y."/>
            <person name="Lin Z."/>
            <person name="Chen P."/>
        </authorList>
    </citation>
    <scope>NUCLEOTIDE SEQUENCE [LARGE SCALE GENOMIC DNA]</scope>
    <source>
        <strain evidence="9 10">NBRC 105384</strain>
    </source>
</reference>
<protein>
    <recommendedName>
        <fullName evidence="6">RNA polymerase sigma factor</fullName>
    </recommendedName>
</protein>
<keyword evidence="4 6" id="KW-0238">DNA-binding</keyword>
<dbReference type="InterPro" id="IPR013249">
    <property type="entry name" value="RNA_pol_sigma70_r4_t2"/>
</dbReference>
<evidence type="ECO:0000256" key="5">
    <source>
        <dbReference type="ARBA" id="ARBA00023163"/>
    </source>
</evidence>
<keyword evidence="2 6" id="KW-0805">Transcription regulation</keyword>
<evidence type="ECO:0000256" key="3">
    <source>
        <dbReference type="ARBA" id="ARBA00023082"/>
    </source>
</evidence>
<evidence type="ECO:0000256" key="1">
    <source>
        <dbReference type="ARBA" id="ARBA00010641"/>
    </source>
</evidence>
<comment type="similarity">
    <text evidence="1 6">Belongs to the sigma-70 factor family. ECF subfamily.</text>
</comment>
<dbReference type="InterPro" id="IPR039425">
    <property type="entry name" value="RNA_pol_sigma-70-like"/>
</dbReference>
<dbReference type="NCBIfam" id="TIGR02937">
    <property type="entry name" value="sigma70-ECF"/>
    <property type="match status" value="1"/>
</dbReference>
<evidence type="ECO:0000259" key="7">
    <source>
        <dbReference type="Pfam" id="PF04542"/>
    </source>
</evidence>